<feature type="transmembrane region" description="Helical" evidence="11">
    <location>
        <begin position="290"/>
        <end position="307"/>
    </location>
</feature>
<sequence>SLTSLCLSPRRLKTKPMVGDNRSAVSEFFVLLGLTSSHELQLTFFVIFSAFYLAIVLGNLLVILAVASDPHLHSPMYFLLANLSFIDVCQASFATPKMIVDFLSEPKTISYNGCITQIFFVHLFTGSEQVFLVAMAYDRYVAICQPLHYMAIMSWRKCVGLSVTSWVIGFIHSSSQLAFTVNLPFCGPNVVDSFFCDLPRVTQLACVDTYVLGLFIIADAGLISTSCFVLLLASYTVILATVWRRQSSTSMAKARATLSAHITVVILFFGPCVFIYLWPFTTYPVDKVLAVFYTVATPILNPIIYTLRNKDMKAALKKLSSHHLNSIYSFIHSIVFMER</sequence>
<name>F7ASZ6_ORNAN</name>
<evidence type="ECO:0000256" key="6">
    <source>
        <dbReference type="ARBA" id="ARBA00023136"/>
    </source>
</evidence>
<proteinExistence type="inferred from homology"/>
<dbReference type="Bgee" id="ENSOANG00000011814">
    <property type="expression patterns" value="Expressed in testis"/>
</dbReference>
<keyword evidence="9 10" id="KW-0807">Transducer</keyword>
<reference evidence="13" key="1">
    <citation type="submission" date="2025-08" db="UniProtKB">
        <authorList>
            <consortium name="Ensembl"/>
        </authorList>
    </citation>
    <scope>IDENTIFICATION</scope>
    <source>
        <strain evidence="13">Glennie</strain>
    </source>
</reference>
<feature type="transmembrane region" description="Helical" evidence="11">
    <location>
        <begin position="210"/>
        <end position="238"/>
    </location>
</feature>
<dbReference type="GO" id="GO:0004984">
    <property type="term" value="F:olfactory receptor activity"/>
    <property type="evidence" value="ECO:0000318"/>
    <property type="project" value="GO_Central"/>
</dbReference>
<feature type="transmembrane region" description="Helical" evidence="11">
    <location>
        <begin position="76"/>
        <end position="95"/>
    </location>
</feature>
<dbReference type="FunCoup" id="F7ASZ6">
    <property type="interactions" value="168"/>
</dbReference>
<protein>
    <recommendedName>
        <fullName evidence="11">Olfactory receptor</fullName>
    </recommendedName>
</protein>
<dbReference type="InterPro" id="IPR017452">
    <property type="entry name" value="GPCR_Rhodpsn_7TM"/>
</dbReference>
<keyword evidence="5 10" id="KW-0297">G-protein coupled receptor</keyword>
<evidence type="ECO:0000256" key="2">
    <source>
        <dbReference type="ARBA" id="ARBA00010663"/>
    </source>
</evidence>
<comment type="subcellular location">
    <subcellularLocation>
        <location evidence="11">Cell membrane</location>
        <topology evidence="11">Multi-pass membrane protein</topology>
    </subcellularLocation>
    <subcellularLocation>
        <location evidence="1">Membrane</location>
        <topology evidence="1">Multi-pass membrane protein</topology>
    </subcellularLocation>
</comment>
<feature type="transmembrane region" description="Helical" evidence="11">
    <location>
        <begin position="42"/>
        <end position="64"/>
    </location>
</feature>
<dbReference type="GeneTree" id="ENSGT00940000159214"/>
<accession>F7ASZ6</accession>
<feature type="transmembrane region" description="Helical" evidence="11">
    <location>
        <begin position="258"/>
        <end position="278"/>
    </location>
</feature>
<dbReference type="HOGENOM" id="CLU_2541975_0_0_1"/>
<dbReference type="PRINTS" id="PR00237">
    <property type="entry name" value="GPCRRHODOPSN"/>
</dbReference>
<dbReference type="FunFam" id="1.20.1070.10:FF:000012">
    <property type="entry name" value="Olfactory receptor"/>
    <property type="match status" value="1"/>
</dbReference>
<keyword evidence="6 11" id="KW-0472">Membrane</keyword>
<dbReference type="InterPro" id="IPR050427">
    <property type="entry name" value="Olfactory_Receptors"/>
</dbReference>
<evidence type="ECO:0000256" key="1">
    <source>
        <dbReference type="ARBA" id="ARBA00004141"/>
    </source>
</evidence>
<evidence type="ECO:0000256" key="5">
    <source>
        <dbReference type="ARBA" id="ARBA00023040"/>
    </source>
</evidence>
<comment type="similarity">
    <text evidence="2 10">Belongs to the G-protein coupled receptor 1 family.</text>
</comment>
<evidence type="ECO:0000256" key="9">
    <source>
        <dbReference type="ARBA" id="ARBA00023224"/>
    </source>
</evidence>
<dbReference type="Proteomes" id="UP000002279">
    <property type="component" value="Unplaced"/>
</dbReference>
<dbReference type="Pfam" id="PF13853">
    <property type="entry name" value="7tm_4"/>
    <property type="match status" value="1"/>
</dbReference>
<dbReference type="InterPro" id="IPR000276">
    <property type="entry name" value="GPCR_Rhodpsn"/>
</dbReference>
<dbReference type="SUPFAM" id="SSF81321">
    <property type="entry name" value="Family A G protein-coupled receptor-like"/>
    <property type="match status" value="1"/>
</dbReference>
<evidence type="ECO:0000256" key="11">
    <source>
        <dbReference type="RuleBase" id="RU363047"/>
    </source>
</evidence>
<dbReference type="AlphaFoldDB" id="F7ASZ6"/>
<feature type="domain" description="G-protein coupled receptors family 1 profile" evidence="12">
    <location>
        <begin position="58"/>
        <end position="305"/>
    </location>
</feature>
<dbReference type="GO" id="GO:0005886">
    <property type="term" value="C:plasma membrane"/>
    <property type="evidence" value="ECO:0007669"/>
    <property type="project" value="UniProtKB-SubCell"/>
</dbReference>
<dbReference type="CDD" id="cd15226">
    <property type="entry name" value="7tmA_OR4-like"/>
    <property type="match status" value="1"/>
</dbReference>
<evidence type="ECO:0000256" key="10">
    <source>
        <dbReference type="RuleBase" id="RU000688"/>
    </source>
</evidence>
<keyword evidence="3 10" id="KW-0812">Transmembrane</keyword>
<dbReference type="GO" id="GO:0004930">
    <property type="term" value="F:G protein-coupled receptor activity"/>
    <property type="evidence" value="ECO:0007669"/>
    <property type="project" value="UniProtKB-KW"/>
</dbReference>
<keyword evidence="7" id="KW-1015">Disulfide bond</keyword>
<organism evidence="13 14">
    <name type="scientific">Ornithorhynchus anatinus</name>
    <name type="common">Duckbill platypus</name>
    <dbReference type="NCBI Taxonomy" id="9258"/>
    <lineage>
        <taxon>Eukaryota</taxon>
        <taxon>Metazoa</taxon>
        <taxon>Chordata</taxon>
        <taxon>Craniata</taxon>
        <taxon>Vertebrata</taxon>
        <taxon>Euteleostomi</taxon>
        <taxon>Mammalia</taxon>
        <taxon>Monotremata</taxon>
        <taxon>Ornithorhynchidae</taxon>
        <taxon>Ornithorhynchus</taxon>
    </lineage>
</organism>
<dbReference type="PROSITE" id="PS50262">
    <property type="entry name" value="G_PROTEIN_RECEP_F1_2"/>
    <property type="match status" value="1"/>
</dbReference>
<evidence type="ECO:0000313" key="14">
    <source>
        <dbReference type="Proteomes" id="UP000002279"/>
    </source>
</evidence>
<feature type="transmembrane region" description="Helical" evidence="11">
    <location>
        <begin position="115"/>
        <end position="137"/>
    </location>
</feature>
<dbReference type="InterPro" id="IPR000725">
    <property type="entry name" value="Olfact_rcpt"/>
</dbReference>
<dbReference type="PANTHER" id="PTHR48002">
    <property type="entry name" value="OLFACTORY RECEPTOR"/>
    <property type="match status" value="1"/>
</dbReference>
<keyword evidence="4 11" id="KW-1133">Transmembrane helix</keyword>
<evidence type="ECO:0000256" key="8">
    <source>
        <dbReference type="ARBA" id="ARBA00023170"/>
    </source>
</evidence>
<keyword evidence="11" id="KW-0552">Olfaction</keyword>
<evidence type="ECO:0000256" key="7">
    <source>
        <dbReference type="ARBA" id="ARBA00023157"/>
    </source>
</evidence>
<evidence type="ECO:0000259" key="12">
    <source>
        <dbReference type="PROSITE" id="PS50262"/>
    </source>
</evidence>
<dbReference type="PROSITE" id="PS00237">
    <property type="entry name" value="G_PROTEIN_RECEP_F1_1"/>
    <property type="match status" value="1"/>
</dbReference>
<keyword evidence="14" id="KW-1185">Reference proteome</keyword>
<dbReference type="PRINTS" id="PR00245">
    <property type="entry name" value="OLFACTORYR"/>
</dbReference>
<keyword evidence="8 10" id="KW-0675">Receptor</keyword>
<keyword evidence="11" id="KW-0716">Sensory transduction</keyword>
<evidence type="ECO:0000256" key="4">
    <source>
        <dbReference type="ARBA" id="ARBA00022989"/>
    </source>
</evidence>
<evidence type="ECO:0000256" key="3">
    <source>
        <dbReference type="ARBA" id="ARBA00022692"/>
    </source>
</evidence>
<feature type="transmembrane region" description="Helical" evidence="11">
    <location>
        <begin position="158"/>
        <end position="179"/>
    </location>
</feature>
<dbReference type="InParanoid" id="F7ASZ6"/>
<evidence type="ECO:0000313" key="13">
    <source>
        <dbReference type="Ensembl" id="ENSOANP00000018719.3"/>
    </source>
</evidence>
<reference evidence="13" key="2">
    <citation type="submission" date="2025-09" db="UniProtKB">
        <authorList>
            <consortium name="Ensembl"/>
        </authorList>
    </citation>
    <scope>IDENTIFICATION</scope>
    <source>
        <strain evidence="13">Glennie</strain>
    </source>
</reference>
<keyword evidence="11" id="KW-1003">Cell membrane</keyword>
<dbReference type="Ensembl" id="ENSOANT00000018722.3">
    <property type="protein sequence ID" value="ENSOANP00000018719.3"/>
    <property type="gene ID" value="ENSOANG00000011814.3"/>
</dbReference>
<dbReference type="Gene3D" id="1.20.1070.10">
    <property type="entry name" value="Rhodopsin 7-helix transmembrane proteins"/>
    <property type="match status" value="1"/>
</dbReference>